<evidence type="ECO:0000256" key="3">
    <source>
        <dbReference type="SAM" id="MobiDB-lite"/>
    </source>
</evidence>
<dbReference type="EMBL" id="CAMGYJ010000004">
    <property type="protein sequence ID" value="CAI0398000.1"/>
    <property type="molecule type" value="Genomic_DNA"/>
</dbReference>
<dbReference type="AlphaFoldDB" id="A0AAV0INS3"/>
<dbReference type="PANTHER" id="PTHR34373">
    <property type="entry name" value="SHUGOSHIN 2"/>
    <property type="match status" value="1"/>
</dbReference>
<dbReference type="GO" id="GO:0045144">
    <property type="term" value="P:meiotic sister chromatid segregation"/>
    <property type="evidence" value="ECO:0007669"/>
    <property type="project" value="InterPro"/>
</dbReference>
<dbReference type="GO" id="GO:0034090">
    <property type="term" value="P:maintenance of meiotic sister chromatid cohesion"/>
    <property type="evidence" value="ECO:0007669"/>
    <property type="project" value="InterPro"/>
</dbReference>
<feature type="region of interest" description="Disordered" evidence="3">
    <location>
        <begin position="201"/>
        <end position="325"/>
    </location>
</feature>
<dbReference type="InterPro" id="IPR011515">
    <property type="entry name" value="Shugoshin_C"/>
</dbReference>
<dbReference type="GO" id="GO:0000775">
    <property type="term" value="C:chromosome, centromeric region"/>
    <property type="evidence" value="ECO:0007669"/>
    <property type="project" value="InterPro"/>
</dbReference>
<feature type="domain" description="Shugoshin C-terminal" evidence="4">
    <location>
        <begin position="299"/>
        <end position="323"/>
    </location>
</feature>
<keyword evidence="6" id="KW-1185">Reference proteome</keyword>
<feature type="compositionally biased region" description="Basic and acidic residues" evidence="3">
    <location>
        <begin position="227"/>
        <end position="237"/>
    </location>
</feature>
<reference evidence="5" key="1">
    <citation type="submission" date="2022-08" db="EMBL/GenBank/DDBJ databases">
        <authorList>
            <person name="Gutierrez-Valencia J."/>
        </authorList>
    </citation>
    <scope>NUCLEOTIDE SEQUENCE</scope>
</reference>
<comment type="caution">
    <text evidence="5">The sequence shown here is derived from an EMBL/GenBank/DDBJ whole genome shotgun (WGS) entry which is preliminary data.</text>
</comment>
<keyword evidence="2" id="KW-0159">Chromosome partition</keyword>
<evidence type="ECO:0000313" key="6">
    <source>
        <dbReference type="Proteomes" id="UP001154282"/>
    </source>
</evidence>
<comment type="similarity">
    <text evidence="1">Belongs to the shugoshin family.</text>
</comment>
<name>A0AAV0INS3_9ROSI</name>
<protein>
    <recommendedName>
        <fullName evidence="4">Shugoshin C-terminal domain-containing protein</fullName>
    </recommendedName>
</protein>
<proteinExistence type="inferred from homology"/>
<organism evidence="5 6">
    <name type="scientific">Linum tenue</name>
    <dbReference type="NCBI Taxonomy" id="586396"/>
    <lineage>
        <taxon>Eukaryota</taxon>
        <taxon>Viridiplantae</taxon>
        <taxon>Streptophyta</taxon>
        <taxon>Embryophyta</taxon>
        <taxon>Tracheophyta</taxon>
        <taxon>Spermatophyta</taxon>
        <taxon>Magnoliopsida</taxon>
        <taxon>eudicotyledons</taxon>
        <taxon>Gunneridae</taxon>
        <taxon>Pentapetalae</taxon>
        <taxon>rosids</taxon>
        <taxon>fabids</taxon>
        <taxon>Malpighiales</taxon>
        <taxon>Linaceae</taxon>
        <taxon>Linum</taxon>
    </lineage>
</organism>
<sequence length="325" mass="36232">MGGETLAMRSPLGSTARKRLADISNLPPPPELAVLKPNSSGVHNPSGDLFNRLLQSEKEKAALLQLVEERDKMLVLREKDFSALLQLVDERDKMLALRATEMQNLHRGYQTVLLQNRSLAQSNSQMSAEVNTARDRVSSASVISRGWSCRLRVLQHEVACKDALLKARSSELEGKPVTEHQDAVPQVREEVIAERLQKANNGKKPCNRGRVRATRSQSLGPSTSQVEVEKEKAETKRQCLRRQSARFKSPEREPPAEELFEIEDTKSAVSPSSRMQEDTSEPGSEALVDAAASHRSSIGRPVRRAAVKVQSYKEPSLTQKMRRPE</sequence>
<dbReference type="Proteomes" id="UP001154282">
    <property type="component" value="Unassembled WGS sequence"/>
</dbReference>
<dbReference type="PANTHER" id="PTHR34373:SF8">
    <property type="entry name" value="SHUGOSHIN"/>
    <property type="match status" value="1"/>
</dbReference>
<gene>
    <name evidence="5" type="ORF">LITE_LOCUS9754</name>
</gene>
<dbReference type="Pfam" id="PF07557">
    <property type="entry name" value="Shugoshin_C"/>
    <property type="match status" value="1"/>
</dbReference>
<dbReference type="InterPro" id="IPR044693">
    <property type="entry name" value="SGO_plant"/>
</dbReference>
<feature type="compositionally biased region" description="Polar residues" evidence="3">
    <location>
        <begin position="214"/>
        <end position="226"/>
    </location>
</feature>
<evidence type="ECO:0000256" key="1">
    <source>
        <dbReference type="ARBA" id="ARBA00010845"/>
    </source>
</evidence>
<accession>A0AAV0INS3</accession>
<evidence type="ECO:0000313" key="5">
    <source>
        <dbReference type="EMBL" id="CAI0398000.1"/>
    </source>
</evidence>
<evidence type="ECO:0000259" key="4">
    <source>
        <dbReference type="Pfam" id="PF07557"/>
    </source>
</evidence>
<dbReference type="GO" id="GO:0005634">
    <property type="term" value="C:nucleus"/>
    <property type="evidence" value="ECO:0007669"/>
    <property type="project" value="InterPro"/>
</dbReference>
<evidence type="ECO:0000256" key="2">
    <source>
        <dbReference type="ARBA" id="ARBA00022829"/>
    </source>
</evidence>